<evidence type="ECO:0000313" key="1">
    <source>
        <dbReference type="EMBL" id="PLR34671.1"/>
    </source>
</evidence>
<dbReference type="EMBL" id="PJZF01000013">
    <property type="protein sequence ID" value="PLR34671.1"/>
    <property type="molecule type" value="Genomic_DNA"/>
</dbReference>
<accession>A0A2N5E260</accession>
<comment type="caution">
    <text evidence="1">The sequence shown here is derived from an EMBL/GenBank/DDBJ whole genome shotgun (WGS) entry which is preliminary data.</text>
</comment>
<dbReference type="Proteomes" id="UP000234240">
    <property type="component" value="Unassembled WGS sequence"/>
</dbReference>
<reference evidence="1 2" key="1">
    <citation type="submission" date="2017-12" db="EMBL/GenBank/DDBJ databases">
        <title>Characterization of six clinical isolates of Enterochimera gen. nov., a novel genus of the Yersiniaciae family and the three species Enterochimera arupensis sp. nov., Enterochimera coloradensis sp. nov, and Enterochimera californica sp. nov.</title>
        <authorList>
            <person name="Rossi A."/>
            <person name="Fisher M."/>
        </authorList>
    </citation>
    <scope>NUCLEOTIDE SEQUENCE [LARGE SCALE GENOMIC DNA]</scope>
    <source>
        <strain evidence="2">2015-Iso6</strain>
    </source>
</reference>
<evidence type="ECO:0000313" key="2">
    <source>
        <dbReference type="Proteomes" id="UP000234240"/>
    </source>
</evidence>
<sequence length="75" mass="8537">MAIVFIPALAALLEAKEMDSGRELTREDVESIRDNATAIELPAEIARDMIKSRGYPDIDAENVWNEWLLYKNTKN</sequence>
<name>A0A2N5E260_9GAMM</name>
<dbReference type="RefSeq" id="WP_101817127.1">
    <property type="nucleotide sequence ID" value="NZ_PJZF01000013.1"/>
</dbReference>
<dbReference type="OrthoDB" id="7066376at2"/>
<keyword evidence="2" id="KW-1185">Reference proteome</keyword>
<proteinExistence type="predicted"/>
<gene>
    <name evidence="1" type="ORF">CYR55_14825</name>
</gene>
<dbReference type="AlphaFoldDB" id="A0A2N5E260"/>
<protein>
    <submittedName>
        <fullName evidence="1">Uncharacterized protein</fullName>
    </submittedName>
</protein>
<organism evidence="1 2">
    <name type="scientific">Chimaeribacter californicus</name>
    <dbReference type="NCBI Taxonomy" id="2060067"/>
    <lineage>
        <taxon>Bacteria</taxon>
        <taxon>Pseudomonadati</taxon>
        <taxon>Pseudomonadota</taxon>
        <taxon>Gammaproteobacteria</taxon>
        <taxon>Enterobacterales</taxon>
        <taxon>Yersiniaceae</taxon>
        <taxon>Chimaeribacter</taxon>
    </lineage>
</organism>